<accession>A0A3V5B9D3</accession>
<dbReference type="AlphaFoldDB" id="A0A3V5B9D3"/>
<reference evidence="1" key="1">
    <citation type="journal article" date="2018" name="Genome Biol.">
        <title>SKESA: strategic k-mer extension for scrupulous assemblies.</title>
        <authorList>
            <person name="Souvorov A."/>
            <person name="Agarwala R."/>
            <person name="Lipman D.J."/>
        </authorList>
    </citation>
    <scope>NUCLEOTIDE SEQUENCE</scope>
    <source>
        <strain evidence="1">2012K-0597</strain>
    </source>
</reference>
<protein>
    <submittedName>
        <fullName evidence="1">Uncharacterized protein</fullName>
    </submittedName>
</protein>
<evidence type="ECO:0000313" key="1">
    <source>
        <dbReference type="EMBL" id="HAE7106800.1"/>
    </source>
</evidence>
<dbReference type="EMBL" id="DAASUS010000043">
    <property type="protein sequence ID" value="HAE7106800.1"/>
    <property type="molecule type" value="Genomic_DNA"/>
</dbReference>
<sequence length="61" mass="6989">MSNQLTVIDGYAEREATNDNNAENLNISYICGNVVDFFVNFQEKETINSFDKIVKKEIILD</sequence>
<gene>
    <name evidence="1" type="ORF">G4O34_004541</name>
</gene>
<dbReference type="RefSeq" id="WP_001697674.1">
    <property type="nucleotide sequence ID" value="NZ_MXSP01000025.1"/>
</dbReference>
<organism evidence="1">
    <name type="scientific">Salmonella enteritidis</name>
    <dbReference type="NCBI Taxonomy" id="149539"/>
    <lineage>
        <taxon>Bacteria</taxon>
        <taxon>Pseudomonadati</taxon>
        <taxon>Pseudomonadota</taxon>
        <taxon>Gammaproteobacteria</taxon>
        <taxon>Enterobacterales</taxon>
        <taxon>Enterobacteriaceae</taxon>
        <taxon>Salmonella</taxon>
    </lineage>
</organism>
<comment type="caution">
    <text evidence="1">The sequence shown here is derived from an EMBL/GenBank/DDBJ whole genome shotgun (WGS) entry which is preliminary data.</text>
</comment>
<name>A0A3V5B9D3_SALEN</name>
<proteinExistence type="predicted"/>
<reference evidence="1" key="2">
    <citation type="submission" date="2018-07" db="EMBL/GenBank/DDBJ databases">
        <authorList>
            <consortium name="NCBI Pathogen Detection Project"/>
        </authorList>
    </citation>
    <scope>NUCLEOTIDE SEQUENCE</scope>
    <source>
        <strain evidence="1">2012K-0597</strain>
    </source>
</reference>